<dbReference type="EMBL" id="CAEZSF010000209">
    <property type="protein sequence ID" value="CAB4552034.1"/>
    <property type="molecule type" value="Genomic_DNA"/>
</dbReference>
<dbReference type="InterPro" id="IPR001322">
    <property type="entry name" value="Lamin_tail_dom"/>
</dbReference>
<dbReference type="AlphaFoldDB" id="A0A6J6CL72"/>
<evidence type="ECO:0000259" key="2">
    <source>
        <dbReference type="PROSITE" id="PS51841"/>
    </source>
</evidence>
<reference evidence="3" key="1">
    <citation type="submission" date="2020-05" db="EMBL/GenBank/DDBJ databases">
        <authorList>
            <person name="Chiriac C."/>
            <person name="Salcher M."/>
            <person name="Ghai R."/>
            <person name="Kavagutti S V."/>
        </authorList>
    </citation>
    <scope>NUCLEOTIDE SEQUENCE</scope>
</reference>
<dbReference type="Gene3D" id="2.60.40.1260">
    <property type="entry name" value="Lamin Tail domain"/>
    <property type="match status" value="1"/>
</dbReference>
<dbReference type="Pfam" id="PF00932">
    <property type="entry name" value="LTD"/>
    <property type="match status" value="1"/>
</dbReference>
<gene>
    <name evidence="3" type="ORF">UFOPK1358_01688</name>
</gene>
<keyword evidence="1" id="KW-0472">Membrane</keyword>
<feature type="domain" description="LTD" evidence="2">
    <location>
        <begin position="29"/>
        <end position="130"/>
    </location>
</feature>
<evidence type="ECO:0000313" key="3">
    <source>
        <dbReference type="EMBL" id="CAB4552034.1"/>
    </source>
</evidence>
<organism evidence="3">
    <name type="scientific">freshwater metagenome</name>
    <dbReference type="NCBI Taxonomy" id="449393"/>
    <lineage>
        <taxon>unclassified sequences</taxon>
        <taxon>metagenomes</taxon>
        <taxon>ecological metagenomes</taxon>
    </lineage>
</organism>
<proteinExistence type="predicted"/>
<protein>
    <submittedName>
        <fullName evidence="3">Unannotated protein</fullName>
    </submittedName>
</protein>
<keyword evidence="1" id="KW-1133">Transmembrane helix</keyword>
<dbReference type="InterPro" id="IPR036415">
    <property type="entry name" value="Lamin_tail_dom_sf"/>
</dbReference>
<evidence type="ECO:0000256" key="1">
    <source>
        <dbReference type="SAM" id="Phobius"/>
    </source>
</evidence>
<dbReference type="PROSITE" id="PS51841">
    <property type="entry name" value="LTD"/>
    <property type="match status" value="1"/>
</dbReference>
<sequence>MKMKNLARFAPKVGALALLLTTLTVLNTSVASAAVSDIKVNEVESNGGSPGDWVELYNSGSAAVDISGLKFLDGDNTHTQYSIPAGTTLAAGAFYTLEEAAFGFGLGSADSARLFATDGTTIVDSYAWTSHASTTYGRCPDGSGSFATTAASTKTAANNCGAGATTTTSTTTTLVPGLTWPGDAAVQTVDVANTFSSNMSGLDYEGSGTATPGVLWATRNGPGAMFRMVYNGANWVPDTTNDWGSGKLLRYTDGTGDVDAEGVTMGGTASTDGLYVSSERNNSANSVSRNSILRYDVSAAGSTLTATNEWNLTADLPVNTANTGLETISWIPDSYLTAQGFLDESTGSTYNPANYANHGAGLFIVGVEATGKLYVYALDTVGGGFTRIATINSGFIGVMGTEFDQDLNNLWVVCDDGCAGRSAVFNVDAVTKKFTSTNMYERPASMPNINNEGFAIAAATECVDNRKPAFWADDANTAGYSLRSGNVPCSNTVMPPPVVPEFPLGALSAAAVTLLALGALWVLRRRNSGVAA</sequence>
<name>A0A6J6CL72_9ZZZZ</name>
<feature type="transmembrane region" description="Helical" evidence="1">
    <location>
        <begin position="502"/>
        <end position="523"/>
    </location>
</feature>
<accession>A0A6J6CL72</accession>
<dbReference type="SUPFAM" id="SSF74853">
    <property type="entry name" value="Lamin A/C globular tail domain"/>
    <property type="match status" value="1"/>
</dbReference>
<keyword evidence="1" id="KW-0812">Transmembrane</keyword>